<evidence type="ECO:0000256" key="1">
    <source>
        <dbReference type="ARBA" id="ARBA00004651"/>
    </source>
</evidence>
<evidence type="ECO:0000256" key="5">
    <source>
        <dbReference type="ARBA" id="ARBA00023136"/>
    </source>
</evidence>
<feature type="transmembrane region" description="Helical" evidence="7">
    <location>
        <begin position="339"/>
        <end position="366"/>
    </location>
</feature>
<feature type="transmembrane region" description="Helical" evidence="7">
    <location>
        <begin position="982"/>
        <end position="1008"/>
    </location>
</feature>
<dbReference type="EMBL" id="LT607410">
    <property type="protein sequence ID" value="SCF37305.1"/>
    <property type="molecule type" value="Genomic_DNA"/>
</dbReference>
<organism evidence="9 10">
    <name type="scientific">Micromonospora purpureochromogenes</name>
    <dbReference type="NCBI Taxonomy" id="47872"/>
    <lineage>
        <taxon>Bacteria</taxon>
        <taxon>Bacillati</taxon>
        <taxon>Actinomycetota</taxon>
        <taxon>Actinomycetes</taxon>
        <taxon>Micromonosporales</taxon>
        <taxon>Micromonosporaceae</taxon>
        <taxon>Micromonospora</taxon>
    </lineage>
</organism>
<dbReference type="RefSeq" id="WP_088963291.1">
    <property type="nucleotide sequence ID" value="NZ_LT607410.1"/>
</dbReference>
<dbReference type="InterPro" id="IPR003838">
    <property type="entry name" value="ABC3_permease_C"/>
</dbReference>
<reference evidence="9 10" key="1">
    <citation type="submission" date="2016-06" db="EMBL/GenBank/DDBJ databases">
        <authorList>
            <person name="Kjaerup R.B."/>
            <person name="Dalgaard T.S."/>
            <person name="Juul-Madsen H.R."/>
        </authorList>
    </citation>
    <scope>NUCLEOTIDE SEQUENCE [LARGE SCALE GENOMIC DNA]</scope>
    <source>
        <strain evidence="9 10">DSM 43821</strain>
    </source>
</reference>
<dbReference type="AlphaFoldDB" id="A0A1C4ZWI6"/>
<evidence type="ECO:0000259" key="8">
    <source>
        <dbReference type="Pfam" id="PF02687"/>
    </source>
</evidence>
<keyword evidence="2" id="KW-1003">Cell membrane</keyword>
<dbReference type="Proteomes" id="UP000198228">
    <property type="component" value="Chromosome I"/>
</dbReference>
<evidence type="ECO:0000256" key="2">
    <source>
        <dbReference type="ARBA" id="ARBA00022475"/>
    </source>
</evidence>
<keyword evidence="3 7" id="KW-0812">Transmembrane</keyword>
<accession>A0A1C4ZWI6</accession>
<evidence type="ECO:0000313" key="9">
    <source>
        <dbReference type="EMBL" id="SCF37305.1"/>
    </source>
</evidence>
<name>A0A1C4ZWI6_9ACTN</name>
<keyword evidence="4 7" id="KW-1133">Transmembrane helix</keyword>
<dbReference type="InterPro" id="IPR050250">
    <property type="entry name" value="Macrolide_Exporter_MacB"/>
</dbReference>
<evidence type="ECO:0000313" key="10">
    <source>
        <dbReference type="Proteomes" id="UP000198228"/>
    </source>
</evidence>
<feature type="domain" description="ABC3 transporter permease C-terminal" evidence="8">
    <location>
        <begin position="301"/>
        <end position="411"/>
    </location>
</feature>
<comment type="similarity">
    <text evidence="6">Belongs to the ABC-4 integral membrane protein family.</text>
</comment>
<evidence type="ECO:0000256" key="3">
    <source>
        <dbReference type="ARBA" id="ARBA00022692"/>
    </source>
</evidence>
<feature type="transmembrane region" description="Helical" evidence="7">
    <location>
        <begin position="386"/>
        <end position="408"/>
    </location>
</feature>
<sequence>MKLVWRRAREARGLLLAAAVAALVAVALVTGLSDYNQRAVDAGQRAMLAAAPAAERSLLISGSGGRDATEAAGRDRTVRDRFAGGLGGARVTVSGARHGTGRELTGDLGAARTDDPVFADLATLDGLAAHAELVGGDWPTAGANPTQVTVPERVAGALRLTPGARVPMTDRSSGRAADVVVAGIFRPRDPAAAYWQLAPGVNGTGGGDSGSYGPFALDPADFARTFPGSTSISWVIEPDLRSVAPSRLPEVKEAVAVAAVEVPEKAGLGSSAQSLTGLDRLIDRLGRADLVGRSALLTPLLLIVVLGGYALVLVAALLNEDRRAQTALLRARGAARGQLANLAVREATLVVLPAALLAPPLAGAALRGISGGESPGGLRLDSGGAGGVWAVAVAAAVGCLLAMVLPALRRAGSYVADMAARSRPTRAATVQRAGVDLALVLLALLAWTQLRQYSSPLAGAAGRLGIDPLLAVAPTLGVLAGAVLALRLLPPATRVAERFVDRRPWTATMFGMWQAGRRPHAGPVLLLALAVGGSTLAWSLVSTWERSHTDQADHTVGADLRVVERGGAAPVDRSAGLAAVPGTERVLPAWRDEVRLGRGDLPTTVLALDAAAAPDVALIADRLAEQPPNELLGRLARDRGAPAGVPLPADARQLTGTLRTPVREPVIGQRIQVSVLLTRADGLALALPLATTDSLVDRPVPFAVDLPAGAAWRVAGFQADAGDAAARGYGLRVDGLRVTDAAGSAQPVALTGEWSMVDAVGEAPVATSAVTPGGVDADYTITLTEGGRFARQPTVRFAVVPAGPNTPVPALVTPQVLTALNVRPGDVVPLALSGASVPVRVVGELDAVPGAVEAGGAMLIDLPAATDWLVRQRATVRPVPEWWLRTDAGQHAAAAAAIRELPGVTVLDRRAAAAEAARDPYWRGARTGLLAAALGSVLLALVGLAVDVWATARHRLGEFAVLHTLGAGPPLLARALLAEQTFLAGIGVAVGLLVGAGVGATMAPLVILTPSAGRPVPEAAFTLPWTPIGLTALGLLLAALAFSAVLTTGIRQRVAAARLRIGGER</sequence>
<feature type="domain" description="ABC3 transporter permease C-terminal" evidence="8">
    <location>
        <begin position="932"/>
        <end position="1048"/>
    </location>
</feature>
<proteinExistence type="inferred from homology"/>
<protein>
    <submittedName>
        <fullName evidence="9">FtsX-like permease family protein</fullName>
    </submittedName>
</protein>
<evidence type="ECO:0000256" key="4">
    <source>
        <dbReference type="ARBA" id="ARBA00022989"/>
    </source>
</evidence>
<gene>
    <name evidence="9" type="ORF">GA0074696_4990</name>
</gene>
<dbReference type="GO" id="GO:0022857">
    <property type="term" value="F:transmembrane transporter activity"/>
    <property type="evidence" value="ECO:0007669"/>
    <property type="project" value="TreeGrafter"/>
</dbReference>
<dbReference type="PANTHER" id="PTHR30572:SF4">
    <property type="entry name" value="ABC TRANSPORTER PERMEASE YTRF"/>
    <property type="match status" value="1"/>
</dbReference>
<feature type="transmembrane region" description="Helical" evidence="7">
    <location>
        <begin position="296"/>
        <end position="318"/>
    </location>
</feature>
<comment type="subcellular location">
    <subcellularLocation>
        <location evidence="1">Cell membrane</location>
        <topology evidence="1">Multi-pass membrane protein</topology>
    </subcellularLocation>
</comment>
<feature type="transmembrane region" description="Helical" evidence="7">
    <location>
        <begin position="429"/>
        <end position="448"/>
    </location>
</feature>
<dbReference type="GO" id="GO:0005886">
    <property type="term" value="C:plasma membrane"/>
    <property type="evidence" value="ECO:0007669"/>
    <property type="project" value="UniProtKB-SubCell"/>
</dbReference>
<feature type="transmembrane region" description="Helical" evidence="7">
    <location>
        <begin position="928"/>
        <end position="950"/>
    </location>
</feature>
<keyword evidence="5 7" id="KW-0472">Membrane</keyword>
<dbReference type="PANTHER" id="PTHR30572">
    <property type="entry name" value="MEMBRANE COMPONENT OF TRANSPORTER-RELATED"/>
    <property type="match status" value="1"/>
</dbReference>
<feature type="transmembrane region" description="Helical" evidence="7">
    <location>
        <begin position="1028"/>
        <end position="1050"/>
    </location>
</feature>
<dbReference type="Pfam" id="PF02687">
    <property type="entry name" value="FtsX"/>
    <property type="match status" value="2"/>
</dbReference>
<feature type="transmembrane region" description="Helical" evidence="7">
    <location>
        <begin position="468"/>
        <end position="489"/>
    </location>
</feature>
<evidence type="ECO:0000256" key="6">
    <source>
        <dbReference type="ARBA" id="ARBA00038076"/>
    </source>
</evidence>
<evidence type="ECO:0000256" key="7">
    <source>
        <dbReference type="SAM" id="Phobius"/>
    </source>
</evidence>